<evidence type="ECO:0000313" key="10">
    <source>
        <dbReference type="Proteomes" id="UP000221165"/>
    </source>
</evidence>
<keyword evidence="6" id="KW-0969">Cilium</keyword>
<dbReference type="PANTHER" id="PTHR21442">
    <property type="entry name" value="CILIA- AND FLAGELLA-ASSOCIATED PROTEIN 206"/>
    <property type="match status" value="1"/>
</dbReference>
<evidence type="ECO:0000256" key="8">
    <source>
        <dbReference type="ARBA" id="ARBA00023273"/>
    </source>
</evidence>
<proteinExistence type="inferred from homology"/>
<dbReference type="InterPro" id="IPR021897">
    <property type="entry name" value="FAP206"/>
</dbReference>
<organism evidence="9 10">
    <name type="scientific">Cystoisospora suis</name>
    <dbReference type="NCBI Taxonomy" id="483139"/>
    <lineage>
        <taxon>Eukaryota</taxon>
        <taxon>Sar</taxon>
        <taxon>Alveolata</taxon>
        <taxon>Apicomplexa</taxon>
        <taxon>Conoidasida</taxon>
        <taxon>Coccidia</taxon>
        <taxon>Eucoccidiorida</taxon>
        <taxon>Eimeriorina</taxon>
        <taxon>Sarcocystidae</taxon>
        <taxon>Cystoisospora</taxon>
    </lineage>
</organism>
<dbReference type="GeneID" id="94424955"/>
<keyword evidence="4" id="KW-0963">Cytoplasm</keyword>
<dbReference type="GO" id="GO:0036064">
    <property type="term" value="C:ciliary basal body"/>
    <property type="evidence" value="ECO:0007669"/>
    <property type="project" value="TreeGrafter"/>
</dbReference>
<name>A0A2C6L864_9APIC</name>
<reference evidence="9 10" key="1">
    <citation type="journal article" date="2017" name="Int. J. Parasitol.">
        <title>The genome of the protozoan parasite Cystoisospora suis and a reverse vaccinology approach to identify vaccine candidates.</title>
        <authorList>
            <person name="Palmieri N."/>
            <person name="Shrestha A."/>
            <person name="Ruttkowski B."/>
            <person name="Beck T."/>
            <person name="Vogl C."/>
            <person name="Tomley F."/>
            <person name="Blake D.P."/>
            <person name="Joachim A."/>
        </authorList>
    </citation>
    <scope>NUCLEOTIDE SEQUENCE [LARGE SCALE GENOMIC DNA]</scope>
    <source>
        <strain evidence="9 10">Wien I</strain>
    </source>
</reference>
<dbReference type="GO" id="GO:0030030">
    <property type="term" value="P:cell projection organization"/>
    <property type="evidence" value="ECO:0007669"/>
    <property type="project" value="UniProtKB-KW"/>
</dbReference>
<evidence type="ECO:0000256" key="6">
    <source>
        <dbReference type="ARBA" id="ARBA00023069"/>
    </source>
</evidence>
<keyword evidence="8" id="KW-0966">Cell projection</keyword>
<dbReference type="VEuPathDB" id="ToxoDB:CSUI_001538"/>
<sequence>MHEPATVDASVMTPVHFPTIQRDNTYHWNEWELRRRALQMADILNRQTTSCQTMISHCRSEQETQVYILKEKDQNTMKSTGTSSIRKKKYVAGLRGKTDQEVKTIKIQFDP</sequence>
<evidence type="ECO:0000256" key="3">
    <source>
        <dbReference type="ARBA" id="ARBA00021602"/>
    </source>
</evidence>
<comment type="subcellular location">
    <subcellularLocation>
        <location evidence="1">Cytoplasm</location>
        <location evidence="1">Cytoskeleton</location>
        <location evidence="1">Cilium axoneme</location>
    </subcellularLocation>
</comment>
<accession>A0A2C6L864</accession>
<evidence type="ECO:0000256" key="2">
    <source>
        <dbReference type="ARBA" id="ARBA00010500"/>
    </source>
</evidence>
<keyword evidence="7" id="KW-0206">Cytoskeleton</keyword>
<dbReference type="GO" id="GO:0005930">
    <property type="term" value="C:axoneme"/>
    <property type="evidence" value="ECO:0007669"/>
    <property type="project" value="UniProtKB-SubCell"/>
</dbReference>
<protein>
    <recommendedName>
        <fullName evidence="3">Cilia- and flagella-associated protein 206</fullName>
    </recommendedName>
</protein>
<dbReference type="AlphaFoldDB" id="A0A2C6L864"/>
<keyword evidence="5" id="KW-0970">Cilium biogenesis/degradation</keyword>
<dbReference type="Proteomes" id="UP000221165">
    <property type="component" value="Unassembled WGS sequence"/>
</dbReference>
<dbReference type="OrthoDB" id="329499at2759"/>
<keyword evidence="10" id="KW-1185">Reference proteome</keyword>
<evidence type="ECO:0000313" key="9">
    <source>
        <dbReference type="EMBL" id="PHJ24607.1"/>
    </source>
</evidence>
<evidence type="ECO:0000256" key="7">
    <source>
        <dbReference type="ARBA" id="ARBA00023212"/>
    </source>
</evidence>
<dbReference type="PANTHER" id="PTHR21442:SF0">
    <property type="entry name" value="CILIA- AND FLAGELLA-ASSOCIATED PROTEIN 206"/>
    <property type="match status" value="1"/>
</dbReference>
<dbReference type="EMBL" id="MIGC01000616">
    <property type="protein sequence ID" value="PHJ24607.1"/>
    <property type="molecule type" value="Genomic_DNA"/>
</dbReference>
<dbReference type="GO" id="GO:0003356">
    <property type="term" value="P:regulation of cilium beat frequency"/>
    <property type="evidence" value="ECO:0007669"/>
    <property type="project" value="TreeGrafter"/>
</dbReference>
<evidence type="ECO:0000256" key="4">
    <source>
        <dbReference type="ARBA" id="ARBA00022490"/>
    </source>
</evidence>
<evidence type="ECO:0000256" key="1">
    <source>
        <dbReference type="ARBA" id="ARBA00004430"/>
    </source>
</evidence>
<evidence type="ECO:0000256" key="5">
    <source>
        <dbReference type="ARBA" id="ARBA00022794"/>
    </source>
</evidence>
<comment type="similarity">
    <text evidence="2">Belongs to the CFAP206 family.</text>
</comment>
<dbReference type="RefSeq" id="XP_067926279.1">
    <property type="nucleotide sequence ID" value="XM_068061744.1"/>
</dbReference>
<comment type="caution">
    <text evidence="9">The sequence shown here is derived from an EMBL/GenBank/DDBJ whole genome shotgun (WGS) entry which is preliminary data.</text>
</comment>
<gene>
    <name evidence="9" type="ORF">CSUI_001538</name>
</gene>